<proteinExistence type="predicted"/>
<dbReference type="Gene3D" id="3.40.50.10490">
    <property type="entry name" value="Glucose-6-phosphate isomerase like protein, domain 1"/>
    <property type="match status" value="2"/>
</dbReference>
<sequence>MTLTPTTSLTVPGVRMEAEMREQPAVLAALADRWPQLTTQVADLVGDAPPLGVAFLARGSSDHAALLGRYAVELQTGLPTCLVAPSVATAYGRAPEGFRGWLLVALSQSGRTPEIVDLTRRYGAAGARVIAVTNDGGSALAGAADLSVPLDAGPELAVPATKTVTAQLLALLAVCAGLGSGGLTHTQAASLPAAVARLLDDAESPDRAARPLAGHDRLAVVGRGACYPAALEGALKLQETTGLMAHGFSTADFRHGPIAVCGPDAPALLLAGSGPADTDTLDLRTALAARRAPTLLAGTAPEADLPWPALGHLGECVLATVRAQQLALATARHLDLDPDRPDGLNKVTMTH</sequence>
<dbReference type="PROSITE" id="PS51464">
    <property type="entry name" value="SIS"/>
    <property type="match status" value="2"/>
</dbReference>
<dbReference type="CDD" id="cd05009">
    <property type="entry name" value="SIS_GlmS_GlmD_2"/>
    <property type="match status" value="1"/>
</dbReference>
<dbReference type="GO" id="GO:1901135">
    <property type="term" value="P:carbohydrate derivative metabolic process"/>
    <property type="evidence" value="ECO:0007669"/>
    <property type="project" value="InterPro"/>
</dbReference>
<dbReference type="STRING" id="235985.SAMN05414137_11476"/>
<dbReference type="CDD" id="cd05008">
    <property type="entry name" value="SIS_GlmS_GlmD_1"/>
    <property type="match status" value="1"/>
</dbReference>
<evidence type="ECO:0000313" key="3">
    <source>
        <dbReference type="EMBL" id="SEL85831.1"/>
    </source>
</evidence>
<keyword evidence="3" id="KW-0808">Transferase</keyword>
<dbReference type="InterPro" id="IPR035466">
    <property type="entry name" value="GlmS/AgaS_SIS"/>
</dbReference>
<dbReference type="GO" id="GO:0097367">
    <property type="term" value="F:carbohydrate derivative binding"/>
    <property type="evidence" value="ECO:0007669"/>
    <property type="project" value="InterPro"/>
</dbReference>
<dbReference type="AlphaFoldDB" id="A0A1H7TM19"/>
<dbReference type="Pfam" id="PF01380">
    <property type="entry name" value="SIS"/>
    <property type="match status" value="2"/>
</dbReference>
<evidence type="ECO:0000256" key="1">
    <source>
        <dbReference type="ARBA" id="ARBA00022737"/>
    </source>
</evidence>
<dbReference type="InterPro" id="IPR001347">
    <property type="entry name" value="SIS_dom"/>
</dbReference>
<keyword evidence="1" id="KW-0677">Repeat</keyword>
<dbReference type="PANTHER" id="PTHR10937:SF8">
    <property type="entry name" value="AMINOTRANSFERASE-RELATED"/>
    <property type="match status" value="1"/>
</dbReference>
<dbReference type="PANTHER" id="PTHR10937">
    <property type="entry name" value="GLUCOSAMINE--FRUCTOSE-6-PHOSPHATE AMINOTRANSFERASE, ISOMERIZING"/>
    <property type="match status" value="1"/>
</dbReference>
<dbReference type="Proteomes" id="UP000183015">
    <property type="component" value="Unassembled WGS sequence"/>
</dbReference>
<evidence type="ECO:0000313" key="4">
    <source>
        <dbReference type="Proteomes" id="UP000183015"/>
    </source>
</evidence>
<feature type="domain" description="SIS" evidence="2">
    <location>
        <begin position="41"/>
        <end position="184"/>
    </location>
</feature>
<protein>
    <submittedName>
        <fullName evidence="3">Glucosamine--fructose-6-phosphate aminotransferase (Isomerizing)</fullName>
    </submittedName>
</protein>
<dbReference type="InterPro" id="IPR035490">
    <property type="entry name" value="GlmS/FrlB_SIS"/>
</dbReference>
<organism evidence="3 4">
    <name type="scientific">Streptacidiphilus jiangxiensis</name>
    <dbReference type="NCBI Taxonomy" id="235985"/>
    <lineage>
        <taxon>Bacteria</taxon>
        <taxon>Bacillati</taxon>
        <taxon>Actinomycetota</taxon>
        <taxon>Actinomycetes</taxon>
        <taxon>Kitasatosporales</taxon>
        <taxon>Streptomycetaceae</taxon>
        <taxon>Streptacidiphilus</taxon>
    </lineage>
</organism>
<gene>
    <name evidence="3" type="ORF">SAMN05414137_11476</name>
</gene>
<keyword evidence="4" id="KW-1185">Reference proteome</keyword>
<accession>A0A1H7TM19</accession>
<evidence type="ECO:0000259" key="2">
    <source>
        <dbReference type="PROSITE" id="PS51464"/>
    </source>
</evidence>
<dbReference type="EMBL" id="FOAZ01000014">
    <property type="protein sequence ID" value="SEL85831.1"/>
    <property type="molecule type" value="Genomic_DNA"/>
</dbReference>
<dbReference type="eggNOG" id="COG0449">
    <property type="taxonomic scope" value="Bacteria"/>
</dbReference>
<dbReference type="SUPFAM" id="SSF53697">
    <property type="entry name" value="SIS domain"/>
    <property type="match status" value="1"/>
</dbReference>
<dbReference type="GO" id="GO:0008483">
    <property type="term" value="F:transaminase activity"/>
    <property type="evidence" value="ECO:0007669"/>
    <property type="project" value="UniProtKB-KW"/>
</dbReference>
<reference evidence="4" key="1">
    <citation type="submission" date="2016-10" db="EMBL/GenBank/DDBJ databases">
        <authorList>
            <person name="Varghese N."/>
        </authorList>
    </citation>
    <scope>NUCLEOTIDE SEQUENCE [LARGE SCALE GENOMIC DNA]</scope>
    <source>
        <strain evidence="4">DSM 45096 / BCRC 16803 / CGMCC 4.1857 / CIP 109030 / JCM 12277 / KCTC 19219 / NBRC 100920 / 33214</strain>
    </source>
</reference>
<dbReference type="InterPro" id="IPR046348">
    <property type="entry name" value="SIS_dom_sf"/>
</dbReference>
<feature type="domain" description="SIS" evidence="2">
    <location>
        <begin position="208"/>
        <end position="341"/>
    </location>
</feature>
<keyword evidence="3" id="KW-0032">Aminotransferase</keyword>
<name>A0A1H7TM19_STRJI</name>
<dbReference type="RefSeq" id="WP_052439204.1">
    <property type="nucleotide sequence ID" value="NZ_BBPN01000036.1"/>
</dbReference>